<sequence length="113" mass="13001">MNGKKRTGSCKQCGNCCRDFIIDVQIASVTDFEFTDYLQWINCHQNVQASIKDFRARTVELQIKNQCKYLVDNGDGKFSCAIQDRKPEICKRYPDDDYAAETGWDCGYSFEDA</sequence>
<reference evidence="1 2" key="1">
    <citation type="journal article" date="2006" name="Science">
        <title>Genome of rice cluster I archaea -- the key methane producers in the rice rhizosphere.</title>
        <authorList>
            <person name="Erkel C."/>
            <person name="Kube M."/>
            <person name="Reinhardt R."/>
            <person name="Liesack W."/>
        </authorList>
    </citation>
    <scope>NUCLEOTIDE SEQUENCE [LARGE SCALE GENOMIC DNA]</scope>
    <source>
        <strain evidence="2">DSM 22066 / NBRC 105507 / MRE50</strain>
    </source>
</reference>
<evidence type="ECO:0008006" key="3">
    <source>
        <dbReference type="Google" id="ProtNLM"/>
    </source>
</evidence>
<dbReference type="EMBL" id="AM114193">
    <property type="protein sequence ID" value="CAJ38042.1"/>
    <property type="molecule type" value="Genomic_DNA"/>
</dbReference>
<dbReference type="Proteomes" id="UP000000663">
    <property type="component" value="Chromosome"/>
</dbReference>
<organism evidence="1 2">
    <name type="scientific">Methanocella arvoryzae (strain DSM 22066 / NBRC 105507 / MRE50)</name>
    <dbReference type="NCBI Taxonomy" id="351160"/>
    <lineage>
        <taxon>Archaea</taxon>
        <taxon>Methanobacteriati</taxon>
        <taxon>Methanobacteriota</taxon>
        <taxon>Stenosarchaea group</taxon>
        <taxon>Methanomicrobia</taxon>
        <taxon>Methanocellales</taxon>
        <taxon>Methanocellaceae</taxon>
        <taxon>Methanocella</taxon>
    </lineage>
</organism>
<accession>Q0W0Q1</accession>
<evidence type="ECO:0000313" key="2">
    <source>
        <dbReference type="Proteomes" id="UP000000663"/>
    </source>
</evidence>
<gene>
    <name evidence="1" type="ORF">RRC314</name>
</gene>
<dbReference type="KEGG" id="rci:RRC314"/>
<dbReference type="RefSeq" id="WP_012034553.1">
    <property type="nucleotide sequence ID" value="NC_009464.1"/>
</dbReference>
<dbReference type="Pfam" id="PF03692">
    <property type="entry name" value="CxxCxxCC"/>
    <property type="match status" value="1"/>
</dbReference>
<dbReference type="OrthoDB" id="36424at2157"/>
<evidence type="ECO:0000313" key="1">
    <source>
        <dbReference type="EMBL" id="CAJ38042.1"/>
    </source>
</evidence>
<dbReference type="eggNOG" id="arCOG05293">
    <property type="taxonomic scope" value="Archaea"/>
</dbReference>
<name>Q0W0Q1_METAR</name>
<dbReference type="STRING" id="351160.RRC314"/>
<proteinExistence type="predicted"/>
<dbReference type="AlphaFoldDB" id="Q0W0Q1"/>
<keyword evidence="2" id="KW-1185">Reference proteome</keyword>
<dbReference type="GeneID" id="5145043"/>
<dbReference type="InterPro" id="IPR005358">
    <property type="entry name" value="Puta_zinc/iron-chelating_dom"/>
</dbReference>
<protein>
    <recommendedName>
        <fullName evidence="3">Fe-S-cluster oxidoreductase</fullName>
    </recommendedName>
</protein>